<sequence length="91" mass="10279">MAERCVVLVDDRTNDQLTANGARQQLFTRKGREIANFPPTKSAFYPNPETTVNTIQLWYVLPGVEHVRWSAECHLANSSLLVPCQHARGNK</sequence>
<evidence type="ECO:0000313" key="2">
    <source>
        <dbReference type="Proteomes" id="UP000747542"/>
    </source>
</evidence>
<name>A0A8J5K0Y1_HOMAM</name>
<dbReference type="EMBL" id="JAHLQT010024345">
    <property type="protein sequence ID" value="KAG7165344.1"/>
    <property type="molecule type" value="Genomic_DNA"/>
</dbReference>
<organism evidence="1 2">
    <name type="scientific">Homarus americanus</name>
    <name type="common">American lobster</name>
    <dbReference type="NCBI Taxonomy" id="6706"/>
    <lineage>
        <taxon>Eukaryota</taxon>
        <taxon>Metazoa</taxon>
        <taxon>Ecdysozoa</taxon>
        <taxon>Arthropoda</taxon>
        <taxon>Crustacea</taxon>
        <taxon>Multicrustacea</taxon>
        <taxon>Malacostraca</taxon>
        <taxon>Eumalacostraca</taxon>
        <taxon>Eucarida</taxon>
        <taxon>Decapoda</taxon>
        <taxon>Pleocyemata</taxon>
        <taxon>Astacidea</taxon>
        <taxon>Nephropoidea</taxon>
        <taxon>Nephropidae</taxon>
        <taxon>Homarus</taxon>
    </lineage>
</organism>
<protein>
    <submittedName>
        <fullName evidence="1">Uncharacterized protein</fullName>
    </submittedName>
</protein>
<gene>
    <name evidence="1" type="ORF">Hamer_G007157</name>
</gene>
<accession>A0A8J5K0Y1</accession>
<keyword evidence="2" id="KW-1185">Reference proteome</keyword>
<dbReference type="AlphaFoldDB" id="A0A8J5K0Y1"/>
<evidence type="ECO:0000313" key="1">
    <source>
        <dbReference type="EMBL" id="KAG7165344.1"/>
    </source>
</evidence>
<proteinExistence type="predicted"/>
<reference evidence="1" key="1">
    <citation type="journal article" date="2021" name="Sci. Adv.">
        <title>The American lobster genome reveals insights on longevity, neural, and immune adaptations.</title>
        <authorList>
            <person name="Polinski J.M."/>
            <person name="Zimin A.V."/>
            <person name="Clark K.F."/>
            <person name="Kohn A.B."/>
            <person name="Sadowski N."/>
            <person name="Timp W."/>
            <person name="Ptitsyn A."/>
            <person name="Khanna P."/>
            <person name="Romanova D.Y."/>
            <person name="Williams P."/>
            <person name="Greenwood S.J."/>
            <person name="Moroz L.L."/>
            <person name="Walt D.R."/>
            <person name="Bodnar A.G."/>
        </authorList>
    </citation>
    <scope>NUCLEOTIDE SEQUENCE</scope>
    <source>
        <strain evidence="1">GMGI-L3</strain>
    </source>
</reference>
<comment type="caution">
    <text evidence="1">The sequence shown here is derived from an EMBL/GenBank/DDBJ whole genome shotgun (WGS) entry which is preliminary data.</text>
</comment>
<dbReference type="Proteomes" id="UP000747542">
    <property type="component" value="Unassembled WGS sequence"/>
</dbReference>